<keyword evidence="16" id="KW-1185">Reference proteome</keyword>
<evidence type="ECO:0000313" key="16">
    <source>
        <dbReference type="Proteomes" id="UP000183809"/>
    </source>
</evidence>
<dbReference type="Pfam" id="PF00173">
    <property type="entry name" value="Cyt-b5"/>
    <property type="match status" value="1"/>
</dbReference>
<keyword evidence="4 13" id="KW-0812">Transmembrane</keyword>
<organism evidence="15 16">
    <name type="scientific">Diplodia corticola</name>
    <dbReference type="NCBI Taxonomy" id="236234"/>
    <lineage>
        <taxon>Eukaryota</taxon>
        <taxon>Fungi</taxon>
        <taxon>Dikarya</taxon>
        <taxon>Ascomycota</taxon>
        <taxon>Pezizomycotina</taxon>
        <taxon>Dothideomycetes</taxon>
        <taxon>Dothideomycetes incertae sedis</taxon>
        <taxon>Botryosphaeriales</taxon>
        <taxon>Botryosphaeriaceae</taxon>
        <taxon>Diplodia</taxon>
    </lineage>
</organism>
<feature type="transmembrane region" description="Helical" evidence="13">
    <location>
        <begin position="168"/>
        <end position="193"/>
    </location>
</feature>
<proteinExistence type="inferred from homology"/>
<dbReference type="GeneID" id="31016037"/>
<dbReference type="Gene3D" id="3.10.120.10">
    <property type="entry name" value="Cytochrome b5-like heme/steroid binding domain"/>
    <property type="match status" value="1"/>
</dbReference>
<dbReference type="PANTHER" id="PTHR19359">
    <property type="entry name" value="CYTOCHROME B5"/>
    <property type="match status" value="1"/>
</dbReference>
<evidence type="ECO:0000256" key="8">
    <source>
        <dbReference type="ARBA" id="ARBA00022982"/>
    </source>
</evidence>
<keyword evidence="10 13" id="KW-0472">Membrane</keyword>
<accession>A0A1J9RUI4</accession>
<feature type="transmembrane region" description="Helical" evidence="13">
    <location>
        <begin position="126"/>
        <end position="148"/>
    </location>
</feature>
<evidence type="ECO:0000256" key="7">
    <source>
        <dbReference type="ARBA" id="ARBA00022848"/>
    </source>
</evidence>
<dbReference type="AlphaFoldDB" id="A0A1J9RUI4"/>
<keyword evidence="8" id="KW-0249">Electron transport</keyword>
<dbReference type="InterPro" id="IPR036400">
    <property type="entry name" value="Cyt_B5-like_heme/steroid_sf"/>
</dbReference>
<comment type="similarity">
    <text evidence="12">Belongs to the cytochrome b5 family.</text>
</comment>
<dbReference type="GO" id="GO:0020037">
    <property type="term" value="F:heme binding"/>
    <property type="evidence" value="ECO:0007669"/>
    <property type="project" value="TreeGrafter"/>
</dbReference>
<keyword evidence="2" id="KW-0813">Transport</keyword>
<dbReference type="STRING" id="236234.A0A1J9RUI4"/>
<evidence type="ECO:0000256" key="4">
    <source>
        <dbReference type="ARBA" id="ARBA00022692"/>
    </source>
</evidence>
<evidence type="ECO:0000313" key="15">
    <source>
        <dbReference type="EMBL" id="OJD32087.1"/>
    </source>
</evidence>
<name>A0A1J9RUI4_9PEZI</name>
<keyword evidence="13" id="KW-1133">Transmembrane helix</keyword>
<evidence type="ECO:0000256" key="5">
    <source>
        <dbReference type="ARBA" id="ARBA00022723"/>
    </source>
</evidence>
<dbReference type="Proteomes" id="UP000183809">
    <property type="component" value="Unassembled WGS sequence"/>
</dbReference>
<evidence type="ECO:0000256" key="2">
    <source>
        <dbReference type="ARBA" id="ARBA00022448"/>
    </source>
</evidence>
<dbReference type="GO" id="GO:0005789">
    <property type="term" value="C:endoplasmic reticulum membrane"/>
    <property type="evidence" value="ECO:0007669"/>
    <property type="project" value="UniProtKB-SubCell"/>
</dbReference>
<evidence type="ECO:0000256" key="3">
    <source>
        <dbReference type="ARBA" id="ARBA00022617"/>
    </source>
</evidence>
<keyword evidence="7" id="KW-0492">Microsome</keyword>
<evidence type="ECO:0000256" key="13">
    <source>
        <dbReference type="SAM" id="Phobius"/>
    </source>
</evidence>
<dbReference type="PANTHER" id="PTHR19359:SF150">
    <property type="entry name" value="CYTOCHROME B5"/>
    <property type="match status" value="1"/>
</dbReference>
<dbReference type="RefSeq" id="XP_020128347.1">
    <property type="nucleotide sequence ID" value="XM_020275776.1"/>
</dbReference>
<dbReference type="SMART" id="SM01117">
    <property type="entry name" value="Cyt-b5"/>
    <property type="match status" value="1"/>
</dbReference>
<evidence type="ECO:0000256" key="6">
    <source>
        <dbReference type="ARBA" id="ARBA00022824"/>
    </source>
</evidence>
<sequence length="221" mass="23087">MAAVITNAQLREHSTRESLWLAVHGQVYDLTAFAVDHPGGIDVLVETAGTDATETYDYAGHSDGAMQTMQAFAVGPLEGAGGHLNRQPAGDSKTSKSSLLPSFSVSMATKPGAVRTARAGFFSPRWAGIALPLLGVAVLLVGACKVGVWKGRGEEEEEEATGGGFGAVPAFVAGLGLASSVSCAGLAVAYSWFSETLKMEKEVFAYPPTIPRRVLRSMIDV</sequence>
<dbReference type="EMBL" id="MNUE01000041">
    <property type="protein sequence ID" value="OJD32087.1"/>
    <property type="molecule type" value="Genomic_DNA"/>
</dbReference>
<feature type="domain" description="Cytochrome b5 heme-binding" evidence="14">
    <location>
        <begin position="2"/>
        <end position="78"/>
    </location>
</feature>
<evidence type="ECO:0000256" key="9">
    <source>
        <dbReference type="ARBA" id="ARBA00023004"/>
    </source>
</evidence>
<dbReference type="PRINTS" id="PR00363">
    <property type="entry name" value="CYTOCHROMEB5"/>
</dbReference>
<keyword evidence="5" id="KW-0479">Metal-binding</keyword>
<comment type="subcellular location">
    <subcellularLocation>
        <location evidence="1">Endoplasmic reticulum membrane</location>
        <topology evidence="1">Single-pass membrane protein</topology>
        <orientation evidence="1">Cytoplasmic side</orientation>
    </subcellularLocation>
    <subcellularLocation>
        <location evidence="11">Microsome membrane</location>
        <topology evidence="11">Single-pass membrane protein</topology>
        <orientation evidence="11">Cytoplasmic side</orientation>
    </subcellularLocation>
</comment>
<reference evidence="15 16" key="1">
    <citation type="submission" date="2016-10" db="EMBL/GenBank/DDBJ databases">
        <title>Proteomics and genomics reveal pathogen-plant mechanisms compatible with a hemibiotrophic lifestyle of Diplodia corticola.</title>
        <authorList>
            <person name="Fernandes I."/>
            <person name="De Jonge R."/>
            <person name="Van De Peer Y."/>
            <person name="Devreese B."/>
            <person name="Alves A."/>
            <person name="Esteves A.C."/>
        </authorList>
    </citation>
    <scope>NUCLEOTIDE SEQUENCE [LARGE SCALE GENOMIC DNA]</scope>
    <source>
        <strain evidence="15 16">CBS 112549</strain>
    </source>
</reference>
<dbReference type="GO" id="GO:0046872">
    <property type="term" value="F:metal ion binding"/>
    <property type="evidence" value="ECO:0007669"/>
    <property type="project" value="UniProtKB-KW"/>
</dbReference>
<evidence type="ECO:0000256" key="1">
    <source>
        <dbReference type="ARBA" id="ARBA00004131"/>
    </source>
</evidence>
<keyword evidence="9" id="KW-0408">Iron</keyword>
<comment type="caution">
    <text evidence="15">The sequence shown here is derived from an EMBL/GenBank/DDBJ whole genome shotgun (WGS) entry which is preliminary data.</text>
</comment>
<dbReference type="OrthoDB" id="260519at2759"/>
<dbReference type="PROSITE" id="PS50255">
    <property type="entry name" value="CYTOCHROME_B5_2"/>
    <property type="match status" value="1"/>
</dbReference>
<dbReference type="InterPro" id="IPR001199">
    <property type="entry name" value="Cyt_B5-like_heme/steroid-bd"/>
</dbReference>
<evidence type="ECO:0000256" key="10">
    <source>
        <dbReference type="ARBA" id="ARBA00023136"/>
    </source>
</evidence>
<protein>
    <submittedName>
        <fullName evidence="15">Cytochrome b5</fullName>
    </submittedName>
</protein>
<keyword evidence="6" id="KW-0256">Endoplasmic reticulum</keyword>
<gene>
    <name evidence="15" type="ORF">BKCO1_4100017</name>
</gene>
<dbReference type="SUPFAM" id="SSF55856">
    <property type="entry name" value="Cytochrome b5-like heme/steroid binding domain"/>
    <property type="match status" value="1"/>
</dbReference>
<evidence type="ECO:0000259" key="14">
    <source>
        <dbReference type="PROSITE" id="PS50255"/>
    </source>
</evidence>
<evidence type="ECO:0000256" key="11">
    <source>
        <dbReference type="ARBA" id="ARBA00037877"/>
    </source>
</evidence>
<keyword evidence="3" id="KW-0349">Heme</keyword>
<dbReference type="InterPro" id="IPR050668">
    <property type="entry name" value="Cytochrome_b5"/>
</dbReference>
<evidence type="ECO:0000256" key="12">
    <source>
        <dbReference type="ARBA" id="ARBA00038168"/>
    </source>
</evidence>